<evidence type="ECO:0000313" key="2">
    <source>
        <dbReference type="Proteomes" id="UP001154252"/>
    </source>
</evidence>
<dbReference type="SUPFAM" id="SSF81383">
    <property type="entry name" value="F-box domain"/>
    <property type="match status" value="1"/>
</dbReference>
<keyword evidence="2" id="KW-1185">Reference proteome</keyword>
<dbReference type="Proteomes" id="UP001154252">
    <property type="component" value="Unassembled WGS sequence"/>
</dbReference>
<protein>
    <recommendedName>
        <fullName evidence="3">F-box domain-containing protein</fullName>
    </recommendedName>
</protein>
<comment type="caution">
    <text evidence="1">The sequence shown here is derived from an EMBL/GenBank/DDBJ whole genome shotgun (WGS) entry which is preliminary data.</text>
</comment>
<dbReference type="AlphaFoldDB" id="A0A9W4KKB3"/>
<dbReference type="EMBL" id="CAJVRC010000895">
    <property type="protein sequence ID" value="CAG8908693.1"/>
    <property type="molecule type" value="Genomic_DNA"/>
</dbReference>
<dbReference type="InterPro" id="IPR036047">
    <property type="entry name" value="F-box-like_dom_sf"/>
</dbReference>
<dbReference type="OrthoDB" id="5273847at2759"/>
<evidence type="ECO:0000313" key="1">
    <source>
        <dbReference type="EMBL" id="CAG8908693.1"/>
    </source>
</evidence>
<evidence type="ECO:0008006" key="3">
    <source>
        <dbReference type="Google" id="ProtNLM"/>
    </source>
</evidence>
<accession>A0A9W4KKB3</accession>
<reference evidence="1" key="1">
    <citation type="submission" date="2021-07" db="EMBL/GenBank/DDBJ databases">
        <authorList>
            <person name="Branca A.L. A."/>
        </authorList>
    </citation>
    <scope>NUCLEOTIDE SEQUENCE</scope>
</reference>
<name>A0A9W4KKB3_9EURO</name>
<organism evidence="1 2">
    <name type="scientific">Penicillium egyptiacum</name>
    <dbReference type="NCBI Taxonomy" id="1303716"/>
    <lineage>
        <taxon>Eukaryota</taxon>
        <taxon>Fungi</taxon>
        <taxon>Dikarya</taxon>
        <taxon>Ascomycota</taxon>
        <taxon>Pezizomycotina</taxon>
        <taxon>Eurotiomycetes</taxon>
        <taxon>Eurotiomycetidae</taxon>
        <taxon>Eurotiales</taxon>
        <taxon>Aspergillaceae</taxon>
        <taxon>Penicillium</taxon>
    </lineage>
</organism>
<sequence length="261" mass="29615">MASYRAGKSTVDGRYRIIPSDSTFIVYLTPDGTQLWDVAIAEFAWLDELDVSPSDWDPEKCGPWYVMAQSHEAFLFHEACWSLLIKHFEDEEVNLDRLFEVCRNIPGSGRDVGALHKGGSREYSWHPLERPIIRGIGDATKELPKIKRGNTDSSNNPTFGTDCFGLLAMEIRLEIASYLPTVDFFSLRYASRVMALPFQLQSPWKTRFRVNGGRGFLACLVEAPQSRKRTNWRLIHHCTARINQALLHSGPYADFEGTING</sequence>
<proteinExistence type="predicted"/>
<gene>
    <name evidence="1" type="ORF">PEGY_LOCUS9471</name>
</gene>